<sequence>MAASSELDCSEYTQLTFSWTVKGLKALFDASKGDAKSKATKSPRFGPDGRWQVLLYPNAGSPFTKDNVPASGSDALQGFISLFLSCEPTAEERERAAADGKWVREGSFTFGFELRTVNKTVIVPGKEAKQDQFCSKVANWGWSHYARRELVYYNNSVVKSQDSFVIVCNIKSSPTVPDVPSSPRLDVPKSLLETFGSLLLSDNPAHADVEFILPRRGQDLSNARHIYASRQLLSRVEYFRTMFSSGFAEGVSMTGAGEMSDSTSGMLIDFDDSDDEDNIDDDPVAEWASATSHSVTSSGEQDMEVTAASSNATLPATPTGAGGSANAGSKDVDNGRVKVVVRDVAYNTYLAMLYWIYTDRIVFAPLSSSFTTTASPVIAPKTPAVTSPGTQLASPHTQSFSRQMSSNMLSSSSSSSIDPKATRRQWIAEWQTNNPDRPAPCSAKAMYRLADLYLDTKLTIHPGLGLDELRERACRHIMRGLGVENIAYEVFSPFAATFDEIRKLQVKYFLENWSQVRSSEGMREVWQQIRNGRHPGFEEVWPVIASNLEFNPKAGSTEDAAMTM</sequence>
<dbReference type="InterPro" id="IPR011333">
    <property type="entry name" value="SKP1/BTB/POZ_sf"/>
</dbReference>
<evidence type="ECO:0000259" key="2">
    <source>
        <dbReference type="PROSITE" id="PS50144"/>
    </source>
</evidence>
<dbReference type="CDD" id="cd00121">
    <property type="entry name" value="MATH"/>
    <property type="match status" value="1"/>
</dbReference>
<feature type="non-terminal residue" evidence="3">
    <location>
        <position position="564"/>
    </location>
</feature>
<dbReference type="AlphaFoldDB" id="D8Q070"/>
<gene>
    <name evidence="3" type="ORF">SCHCODRAFT_106975</name>
</gene>
<evidence type="ECO:0000313" key="3">
    <source>
        <dbReference type="EMBL" id="EFI98989.1"/>
    </source>
</evidence>
<feature type="region of interest" description="Disordered" evidence="1">
    <location>
        <begin position="312"/>
        <end position="331"/>
    </location>
</feature>
<dbReference type="InterPro" id="IPR002083">
    <property type="entry name" value="MATH/TRAF_dom"/>
</dbReference>
<evidence type="ECO:0000313" key="4">
    <source>
        <dbReference type="Proteomes" id="UP000007431"/>
    </source>
</evidence>
<dbReference type="PROSITE" id="PS50144">
    <property type="entry name" value="MATH"/>
    <property type="match status" value="1"/>
</dbReference>
<dbReference type="SUPFAM" id="SSF49599">
    <property type="entry name" value="TRAF domain-like"/>
    <property type="match status" value="1"/>
</dbReference>
<dbReference type="InParanoid" id="D8Q070"/>
<dbReference type="InterPro" id="IPR008974">
    <property type="entry name" value="TRAF-like"/>
</dbReference>
<dbReference type="eggNOG" id="ENOG502QS84">
    <property type="taxonomic scope" value="Eukaryota"/>
</dbReference>
<keyword evidence="4" id="KW-1185">Reference proteome</keyword>
<dbReference type="HOGENOM" id="CLU_017785_0_0_1"/>
<dbReference type="EMBL" id="GL377304">
    <property type="protein sequence ID" value="EFI98989.1"/>
    <property type="molecule type" value="Genomic_DNA"/>
</dbReference>
<reference evidence="3 4" key="1">
    <citation type="journal article" date="2010" name="Nat. Biotechnol.">
        <title>Genome sequence of the model mushroom Schizophyllum commune.</title>
        <authorList>
            <person name="Ohm R.A."/>
            <person name="de Jong J.F."/>
            <person name="Lugones L.G."/>
            <person name="Aerts A."/>
            <person name="Kothe E."/>
            <person name="Stajich J.E."/>
            <person name="de Vries R.P."/>
            <person name="Record E."/>
            <person name="Levasseur A."/>
            <person name="Baker S.E."/>
            <person name="Bartholomew K.A."/>
            <person name="Coutinho P.M."/>
            <person name="Erdmann S."/>
            <person name="Fowler T.J."/>
            <person name="Gathman A.C."/>
            <person name="Lombard V."/>
            <person name="Henrissat B."/>
            <person name="Knabe N."/>
            <person name="Kuees U."/>
            <person name="Lilly W.W."/>
            <person name="Lindquist E."/>
            <person name="Lucas S."/>
            <person name="Magnuson J.K."/>
            <person name="Piumi F."/>
            <person name="Raudaskoski M."/>
            <person name="Salamov A."/>
            <person name="Schmutz J."/>
            <person name="Schwarze F.W.M.R."/>
            <person name="vanKuyk P.A."/>
            <person name="Horton J.S."/>
            <person name="Grigoriev I.V."/>
            <person name="Woesten H.A.B."/>
        </authorList>
    </citation>
    <scope>NUCLEOTIDE SEQUENCE [LARGE SCALE GENOMIC DNA]</scope>
    <source>
        <strain evidence="4">H4-8 / FGSC 9210</strain>
    </source>
</reference>
<proteinExistence type="predicted"/>
<evidence type="ECO:0000256" key="1">
    <source>
        <dbReference type="SAM" id="MobiDB-lite"/>
    </source>
</evidence>
<dbReference type="OMA" id="EAHNHSF"/>
<dbReference type="Gene3D" id="3.30.710.10">
    <property type="entry name" value="Potassium Channel Kv1.1, Chain A"/>
    <property type="match status" value="1"/>
</dbReference>
<protein>
    <recommendedName>
        <fullName evidence="2">MATH domain-containing protein</fullName>
    </recommendedName>
</protein>
<accession>D8Q070</accession>
<organism evidence="4">
    <name type="scientific">Schizophyllum commune (strain H4-8 / FGSC 9210)</name>
    <name type="common">Split gill fungus</name>
    <dbReference type="NCBI Taxonomy" id="578458"/>
    <lineage>
        <taxon>Eukaryota</taxon>
        <taxon>Fungi</taxon>
        <taxon>Dikarya</taxon>
        <taxon>Basidiomycota</taxon>
        <taxon>Agaricomycotina</taxon>
        <taxon>Agaricomycetes</taxon>
        <taxon>Agaricomycetidae</taxon>
        <taxon>Agaricales</taxon>
        <taxon>Schizophyllaceae</taxon>
        <taxon>Schizophyllum</taxon>
    </lineage>
</organism>
<dbReference type="PANTHER" id="PTHR24413">
    <property type="entry name" value="SPECKLE-TYPE POZ PROTEIN"/>
    <property type="match status" value="1"/>
</dbReference>
<name>D8Q070_SCHCM</name>
<dbReference type="VEuPathDB" id="FungiDB:SCHCODRAFT_02615508"/>
<feature type="domain" description="MATH" evidence="2">
    <location>
        <begin position="14"/>
        <end position="170"/>
    </location>
</feature>
<dbReference type="Proteomes" id="UP000007431">
    <property type="component" value="Unassembled WGS sequence"/>
</dbReference>
<dbReference type="Gene3D" id="2.60.210.10">
    <property type="entry name" value="Apoptosis, Tumor Necrosis Factor Receptor Associated Protein 2, Chain A"/>
    <property type="match status" value="1"/>
</dbReference>